<gene>
    <name evidence="3" type="ORF">U0042_27615</name>
</gene>
<keyword evidence="1" id="KW-0732">Signal</keyword>
<accession>A0ABZ0WK84</accession>
<evidence type="ECO:0000259" key="2">
    <source>
        <dbReference type="PROSITE" id="PS50933"/>
    </source>
</evidence>
<sequence length="151" mass="15579">MSQSVWQRAAATVAGLACAAAMTAAHAAPVSFTVPLTGDQQVPPVQTSGNGSAALTYDADTHVVTWKVTYSGLSSDATMAHFHAPAAAGKNAPPVIWLTKKGSTAISSPISGEATLTPEQAKQFLAGDMYINVHTKDHPSGEIRGQVQPPK</sequence>
<name>A0ABZ0WK84_9BURK</name>
<dbReference type="PROSITE" id="PS50933">
    <property type="entry name" value="CHRD"/>
    <property type="match status" value="1"/>
</dbReference>
<reference evidence="3 4" key="1">
    <citation type="submission" date="2023-12" db="EMBL/GenBank/DDBJ databases">
        <title>Genome sequencing and assembly of bacterial species from a model synthetic community.</title>
        <authorList>
            <person name="Hogle S.L."/>
        </authorList>
    </citation>
    <scope>NUCLEOTIDE SEQUENCE [LARGE SCALE GENOMIC DNA]</scope>
    <source>
        <strain evidence="3 4">HAMBI 2494</strain>
    </source>
</reference>
<dbReference type="SMART" id="SM00754">
    <property type="entry name" value="CHRD"/>
    <property type="match status" value="1"/>
</dbReference>
<dbReference type="EMBL" id="CP139965">
    <property type="protein sequence ID" value="WQD77762.1"/>
    <property type="molecule type" value="Genomic_DNA"/>
</dbReference>
<feature type="domain" description="CHRD" evidence="2">
    <location>
        <begin position="28"/>
        <end position="151"/>
    </location>
</feature>
<proteinExistence type="predicted"/>
<dbReference type="Pfam" id="PF07452">
    <property type="entry name" value="CHRD"/>
    <property type="match status" value="1"/>
</dbReference>
<dbReference type="Proteomes" id="UP001325479">
    <property type="component" value="Chromosome"/>
</dbReference>
<feature type="signal peptide" evidence="1">
    <location>
        <begin position="1"/>
        <end position="27"/>
    </location>
</feature>
<dbReference type="RefSeq" id="WP_114812567.1">
    <property type="nucleotide sequence ID" value="NZ_CP139965.1"/>
</dbReference>
<evidence type="ECO:0000256" key="1">
    <source>
        <dbReference type="SAM" id="SignalP"/>
    </source>
</evidence>
<feature type="chain" id="PRO_5045898839" evidence="1">
    <location>
        <begin position="28"/>
        <end position="151"/>
    </location>
</feature>
<dbReference type="InterPro" id="IPR010895">
    <property type="entry name" value="CHRD"/>
</dbReference>
<keyword evidence="4" id="KW-1185">Reference proteome</keyword>
<evidence type="ECO:0000313" key="3">
    <source>
        <dbReference type="EMBL" id="WQD77762.1"/>
    </source>
</evidence>
<protein>
    <submittedName>
        <fullName evidence="3">CHRD domain-containing protein</fullName>
    </submittedName>
</protein>
<evidence type="ECO:0000313" key="4">
    <source>
        <dbReference type="Proteomes" id="UP001325479"/>
    </source>
</evidence>
<organism evidence="3 4">
    <name type="scientific">Paraburkholderia kururiensis</name>
    <dbReference type="NCBI Taxonomy" id="984307"/>
    <lineage>
        <taxon>Bacteria</taxon>
        <taxon>Pseudomonadati</taxon>
        <taxon>Pseudomonadota</taxon>
        <taxon>Betaproteobacteria</taxon>
        <taxon>Burkholderiales</taxon>
        <taxon>Burkholderiaceae</taxon>
        <taxon>Paraburkholderia</taxon>
    </lineage>
</organism>